<organism evidence="2 3">
    <name type="scientific">Ensete ventricosum</name>
    <name type="common">Abyssinian banana</name>
    <name type="synonym">Musa ensete</name>
    <dbReference type="NCBI Taxonomy" id="4639"/>
    <lineage>
        <taxon>Eukaryota</taxon>
        <taxon>Viridiplantae</taxon>
        <taxon>Streptophyta</taxon>
        <taxon>Embryophyta</taxon>
        <taxon>Tracheophyta</taxon>
        <taxon>Spermatophyta</taxon>
        <taxon>Magnoliopsida</taxon>
        <taxon>Liliopsida</taxon>
        <taxon>Zingiberales</taxon>
        <taxon>Musaceae</taxon>
        <taxon>Ensete</taxon>
    </lineage>
</organism>
<proteinExistence type="predicted"/>
<evidence type="ECO:0000313" key="3">
    <source>
        <dbReference type="Proteomes" id="UP000287651"/>
    </source>
</evidence>
<feature type="region of interest" description="Disordered" evidence="1">
    <location>
        <begin position="1"/>
        <end position="23"/>
    </location>
</feature>
<reference evidence="2 3" key="1">
    <citation type="journal article" date="2014" name="Agronomy (Basel)">
        <title>A Draft Genome Sequence for Ensete ventricosum, the Drought-Tolerant Tree Against Hunger.</title>
        <authorList>
            <person name="Harrison J."/>
            <person name="Moore K.A."/>
            <person name="Paszkiewicz K."/>
            <person name="Jones T."/>
            <person name="Grant M."/>
            <person name="Ambacheew D."/>
            <person name="Muzemil S."/>
            <person name="Studholme D.J."/>
        </authorList>
    </citation>
    <scope>NUCLEOTIDE SEQUENCE [LARGE SCALE GENOMIC DNA]</scope>
</reference>
<name>A0A426YL29_ENSVE</name>
<evidence type="ECO:0000313" key="2">
    <source>
        <dbReference type="EMBL" id="RRT52438.1"/>
    </source>
</evidence>
<gene>
    <name evidence="2" type="ORF">B296_00019542</name>
</gene>
<evidence type="ECO:0000256" key="1">
    <source>
        <dbReference type="SAM" id="MobiDB-lite"/>
    </source>
</evidence>
<dbReference type="EMBL" id="AMZH03011670">
    <property type="protein sequence ID" value="RRT52438.1"/>
    <property type="molecule type" value="Genomic_DNA"/>
</dbReference>
<dbReference type="AlphaFoldDB" id="A0A426YL29"/>
<sequence length="113" mass="13452">MPVHPGPIPSQIIHPLTQRRRARKRIRREEWRKKQTFVHEHGKQLDRVIRGDGSPFYRRRMARNWAERTTSQERRTPFLFLRSPRFPRCTKRSLCGLLSLDPAVAIPFVVGRT</sequence>
<dbReference type="Proteomes" id="UP000287651">
    <property type="component" value="Unassembled WGS sequence"/>
</dbReference>
<accession>A0A426YL29</accession>
<protein>
    <submittedName>
        <fullName evidence="2">Uncharacterized protein</fullName>
    </submittedName>
</protein>
<comment type="caution">
    <text evidence="2">The sequence shown here is derived from an EMBL/GenBank/DDBJ whole genome shotgun (WGS) entry which is preliminary data.</text>
</comment>